<gene>
    <name evidence="1" type="ORF">BLNAU_619</name>
</gene>
<accession>A0ABQ9YK29</accession>
<name>A0ABQ9YK29_9EUKA</name>
<dbReference type="Proteomes" id="UP001281761">
    <property type="component" value="Unassembled WGS sequence"/>
</dbReference>
<organism evidence="1 2">
    <name type="scientific">Blattamonas nauphoetae</name>
    <dbReference type="NCBI Taxonomy" id="2049346"/>
    <lineage>
        <taxon>Eukaryota</taxon>
        <taxon>Metamonada</taxon>
        <taxon>Preaxostyla</taxon>
        <taxon>Oxymonadida</taxon>
        <taxon>Blattamonas</taxon>
    </lineage>
</organism>
<keyword evidence="2" id="KW-1185">Reference proteome</keyword>
<proteinExistence type="predicted"/>
<evidence type="ECO:0000313" key="2">
    <source>
        <dbReference type="Proteomes" id="UP001281761"/>
    </source>
</evidence>
<sequence length="158" mass="17977">MQKKPLFIVRLAVHLEGTQTILFPEGGARRAVEDLQLKDSILLTFFKLSQQAADSSHFSEDDVDPRTLTYDQIPDPTSFTALRVVDDIQHDSFESATRALGLLRGDNQWILCMEGAVRIILPQELRTKFAQILLFNSPTMSEVTKTSRFVKLYVTIEY</sequence>
<reference evidence="1 2" key="1">
    <citation type="journal article" date="2022" name="bioRxiv">
        <title>Genomics of Preaxostyla Flagellates Illuminates Evolutionary Transitions and the Path Towards Mitochondrial Loss.</title>
        <authorList>
            <person name="Novak L.V.F."/>
            <person name="Treitli S.C."/>
            <person name="Pyrih J."/>
            <person name="Halakuc P."/>
            <person name="Pipaliya S.V."/>
            <person name="Vacek V."/>
            <person name="Brzon O."/>
            <person name="Soukal P."/>
            <person name="Eme L."/>
            <person name="Dacks J.B."/>
            <person name="Karnkowska A."/>
            <person name="Elias M."/>
            <person name="Hampl V."/>
        </authorList>
    </citation>
    <scope>NUCLEOTIDE SEQUENCE [LARGE SCALE GENOMIC DNA]</scope>
    <source>
        <strain evidence="1">NAU3</strain>
        <tissue evidence="1">Gut</tissue>
    </source>
</reference>
<protein>
    <submittedName>
        <fullName evidence="1">Uncharacterized protein</fullName>
    </submittedName>
</protein>
<comment type="caution">
    <text evidence="1">The sequence shown here is derived from an EMBL/GenBank/DDBJ whole genome shotgun (WGS) entry which is preliminary data.</text>
</comment>
<evidence type="ECO:0000313" key="1">
    <source>
        <dbReference type="EMBL" id="KAK2964088.1"/>
    </source>
</evidence>
<dbReference type="EMBL" id="JARBJD010000003">
    <property type="protein sequence ID" value="KAK2964088.1"/>
    <property type="molecule type" value="Genomic_DNA"/>
</dbReference>